<keyword evidence="5" id="KW-1185">Reference proteome</keyword>
<dbReference type="InterPro" id="IPR036271">
    <property type="entry name" value="Tet_transcr_reg_TetR-rel_C_sf"/>
</dbReference>
<dbReference type="AlphaFoldDB" id="A0A0L6JJS0"/>
<dbReference type="PATRIC" id="fig|398512.5.peg.1317"/>
<keyword evidence="1 2" id="KW-0238">DNA-binding</keyword>
<dbReference type="Proteomes" id="UP000036923">
    <property type="component" value="Unassembled WGS sequence"/>
</dbReference>
<reference evidence="5" key="1">
    <citation type="submission" date="2015-07" db="EMBL/GenBank/DDBJ databases">
        <title>Near-Complete Genome Sequence of the Cellulolytic Bacterium Bacteroides (Pseudobacteroides) cellulosolvens ATCC 35603.</title>
        <authorList>
            <person name="Dassa B."/>
            <person name="Utturkar S.M."/>
            <person name="Klingeman D.M."/>
            <person name="Hurt R.A."/>
            <person name="Keller M."/>
            <person name="Xu J."/>
            <person name="Reddy Y.H.K."/>
            <person name="Borovok I."/>
            <person name="Grinberg I.R."/>
            <person name="Lamed R."/>
            <person name="Zhivin O."/>
            <person name="Bayer E.A."/>
            <person name="Brown S.D."/>
        </authorList>
    </citation>
    <scope>NUCLEOTIDE SEQUENCE [LARGE SCALE GENOMIC DNA]</scope>
    <source>
        <strain evidence="5">DSM 2933</strain>
    </source>
</reference>
<dbReference type="GO" id="GO:0006355">
    <property type="term" value="P:regulation of DNA-templated transcription"/>
    <property type="evidence" value="ECO:0007669"/>
    <property type="project" value="UniProtKB-ARBA"/>
</dbReference>
<dbReference type="Gene3D" id="1.10.357.10">
    <property type="entry name" value="Tetracycline Repressor, domain 2"/>
    <property type="match status" value="1"/>
</dbReference>
<dbReference type="PANTHER" id="PTHR30328:SF54">
    <property type="entry name" value="HTH-TYPE TRANSCRIPTIONAL REPRESSOR SCO4008"/>
    <property type="match status" value="1"/>
</dbReference>
<dbReference type="SUPFAM" id="SSF48498">
    <property type="entry name" value="Tetracyclin repressor-like, C-terminal domain"/>
    <property type="match status" value="1"/>
</dbReference>
<evidence type="ECO:0000259" key="3">
    <source>
        <dbReference type="PROSITE" id="PS50977"/>
    </source>
</evidence>
<accession>A0A0L6JJS0</accession>
<comment type="caution">
    <text evidence="4">The sequence shown here is derived from an EMBL/GenBank/DDBJ whole genome shotgun (WGS) entry which is preliminary data.</text>
</comment>
<evidence type="ECO:0000256" key="2">
    <source>
        <dbReference type="PROSITE-ProRule" id="PRU00335"/>
    </source>
</evidence>
<gene>
    <name evidence="4" type="ORF">Bccel_1271</name>
</gene>
<feature type="DNA-binding region" description="H-T-H motif" evidence="2">
    <location>
        <begin position="13"/>
        <end position="32"/>
    </location>
</feature>
<name>A0A0L6JJS0_9FIRM</name>
<dbReference type="InterPro" id="IPR023772">
    <property type="entry name" value="DNA-bd_HTH_TetR-type_CS"/>
</dbReference>
<dbReference type="STRING" id="398512.Bccel_1271"/>
<dbReference type="InterPro" id="IPR050109">
    <property type="entry name" value="HTH-type_TetR-like_transc_reg"/>
</dbReference>
<proteinExistence type="predicted"/>
<evidence type="ECO:0000313" key="4">
    <source>
        <dbReference type="EMBL" id="KNY26009.1"/>
    </source>
</evidence>
<dbReference type="GO" id="GO:0003677">
    <property type="term" value="F:DNA binding"/>
    <property type="evidence" value="ECO:0007669"/>
    <property type="project" value="UniProtKB-UniRule"/>
</dbReference>
<dbReference type="Gene3D" id="1.10.10.60">
    <property type="entry name" value="Homeodomain-like"/>
    <property type="match status" value="1"/>
</dbReference>
<dbReference type="eggNOG" id="COG1309">
    <property type="taxonomic scope" value="Bacteria"/>
</dbReference>
<feature type="domain" description="HTH tetR-type" evidence="3">
    <location>
        <begin position="1"/>
        <end position="50"/>
    </location>
</feature>
<evidence type="ECO:0000313" key="5">
    <source>
        <dbReference type="Proteomes" id="UP000036923"/>
    </source>
</evidence>
<protein>
    <submittedName>
        <fullName evidence="4">Transcriptional regulator, TetR family</fullName>
    </submittedName>
</protein>
<dbReference type="PANTHER" id="PTHR30328">
    <property type="entry name" value="TRANSCRIPTIONAL REPRESSOR"/>
    <property type="match status" value="1"/>
</dbReference>
<dbReference type="Pfam" id="PF00440">
    <property type="entry name" value="TetR_N"/>
    <property type="match status" value="1"/>
</dbReference>
<dbReference type="PROSITE" id="PS01081">
    <property type="entry name" value="HTH_TETR_1"/>
    <property type="match status" value="1"/>
</dbReference>
<dbReference type="InterPro" id="IPR009057">
    <property type="entry name" value="Homeodomain-like_sf"/>
</dbReference>
<dbReference type="EMBL" id="LGTC01000001">
    <property type="protein sequence ID" value="KNY26009.1"/>
    <property type="molecule type" value="Genomic_DNA"/>
</dbReference>
<dbReference type="InterPro" id="IPR001647">
    <property type="entry name" value="HTH_TetR"/>
</dbReference>
<dbReference type="SUPFAM" id="SSF46689">
    <property type="entry name" value="Homeodomain-like"/>
    <property type="match status" value="1"/>
</dbReference>
<dbReference type="PROSITE" id="PS50977">
    <property type="entry name" value="HTH_TETR_2"/>
    <property type="match status" value="1"/>
</dbReference>
<organism evidence="4 5">
    <name type="scientific">Pseudobacteroides cellulosolvens ATCC 35603 = DSM 2933</name>
    <dbReference type="NCBI Taxonomy" id="398512"/>
    <lineage>
        <taxon>Bacteria</taxon>
        <taxon>Bacillati</taxon>
        <taxon>Bacillota</taxon>
        <taxon>Clostridia</taxon>
        <taxon>Eubacteriales</taxon>
        <taxon>Oscillospiraceae</taxon>
        <taxon>Pseudobacteroides</taxon>
    </lineage>
</organism>
<evidence type="ECO:0000256" key="1">
    <source>
        <dbReference type="ARBA" id="ARBA00023125"/>
    </source>
</evidence>
<sequence length="189" mass="22177">MKEFAQKGYKNASTDIIVKEAAISKGALFHYFKNKKGLFLFLYDYAMDIIKNEIVMKLNKLEMDVFERRKKSALLKLEVLRKHPEMYDFILAAYMDGSDEVKSDLEDRNKVLIAYGQSILNEGLDTSKFKDGIDPQKAIEIINWTTEGFTKKHMEMAKSYSLYEQNFEQLIKELDIYLDTLKKCFYKND</sequence>